<dbReference type="Pfam" id="PF01479">
    <property type="entry name" value="S4"/>
    <property type="match status" value="1"/>
</dbReference>
<keyword evidence="3" id="KW-0238">DNA-binding</keyword>
<dbReference type="RefSeq" id="WP_095524025.1">
    <property type="nucleotide sequence ID" value="NZ_MDUX01000014.1"/>
</dbReference>
<dbReference type="InterPro" id="IPR002942">
    <property type="entry name" value="S4_RNA-bd"/>
</dbReference>
<comment type="similarity">
    <text evidence="1">Belongs to the HSP15 family.</text>
</comment>
<evidence type="ECO:0000313" key="8">
    <source>
        <dbReference type="Proteomes" id="UP000216107"/>
    </source>
</evidence>
<dbReference type="PIRSF" id="PIRSF016821">
    <property type="entry name" value="HSP15"/>
    <property type="match status" value="1"/>
</dbReference>
<gene>
    <name evidence="6" type="ORF">BGI27_06125</name>
    <name evidence="7" type="ORF">CGU29_06565</name>
</gene>
<dbReference type="OrthoDB" id="9797176at2"/>
<feature type="domain" description="RNA-binding S4" evidence="5">
    <location>
        <begin position="7"/>
        <end position="70"/>
    </location>
</feature>
<evidence type="ECO:0000313" key="6">
    <source>
        <dbReference type="EMBL" id="KAF7599772.1"/>
    </source>
</evidence>
<evidence type="ECO:0000256" key="1">
    <source>
        <dbReference type="ARBA" id="ARBA00008396"/>
    </source>
</evidence>
<dbReference type="CDD" id="cd00165">
    <property type="entry name" value="S4"/>
    <property type="match status" value="1"/>
</dbReference>
<accession>A0A272EUK1</accession>
<evidence type="ECO:0000256" key="3">
    <source>
        <dbReference type="ARBA" id="ARBA00023125"/>
    </source>
</evidence>
<dbReference type="EMBL" id="NMRN01000013">
    <property type="protein sequence ID" value="PAS93726.1"/>
    <property type="molecule type" value="Genomic_DNA"/>
</dbReference>
<dbReference type="GO" id="GO:0043023">
    <property type="term" value="F:ribosomal large subunit binding"/>
    <property type="evidence" value="ECO:0007669"/>
    <property type="project" value="InterPro"/>
</dbReference>
<dbReference type="AlphaFoldDB" id="A0A272EUK1"/>
<name>A0A272EUK1_9RHOO</name>
<dbReference type="EMBL" id="MDUX01000014">
    <property type="protein sequence ID" value="KAF7599772.1"/>
    <property type="molecule type" value="Genomic_DNA"/>
</dbReference>
<dbReference type="GO" id="GO:0003727">
    <property type="term" value="F:single-stranded RNA binding"/>
    <property type="evidence" value="ECO:0007669"/>
    <property type="project" value="InterPro"/>
</dbReference>
<protein>
    <submittedName>
        <fullName evidence="7">RNA-binding protein</fullName>
    </submittedName>
</protein>
<evidence type="ECO:0000313" key="9">
    <source>
        <dbReference type="Proteomes" id="UP000623509"/>
    </source>
</evidence>
<evidence type="ECO:0000259" key="5">
    <source>
        <dbReference type="SMART" id="SM00363"/>
    </source>
</evidence>
<evidence type="ECO:0000256" key="4">
    <source>
        <dbReference type="PROSITE-ProRule" id="PRU00182"/>
    </source>
</evidence>
<dbReference type="InterPro" id="IPR025708">
    <property type="entry name" value="HSP15"/>
</dbReference>
<keyword evidence="2 4" id="KW-0694">RNA-binding</keyword>
<keyword evidence="9" id="KW-1185">Reference proteome</keyword>
<evidence type="ECO:0000256" key="2">
    <source>
        <dbReference type="ARBA" id="ARBA00022884"/>
    </source>
</evidence>
<dbReference type="GO" id="GO:0034605">
    <property type="term" value="P:cellular response to heat"/>
    <property type="evidence" value="ECO:0007669"/>
    <property type="project" value="InterPro"/>
</dbReference>
<dbReference type="PROSITE" id="PS50889">
    <property type="entry name" value="S4"/>
    <property type="match status" value="1"/>
</dbReference>
<organism evidence="7 8">
    <name type="scientific">Candidatus Dactylopiibacterium carminicum</name>
    <dbReference type="NCBI Taxonomy" id="857335"/>
    <lineage>
        <taxon>Bacteria</taxon>
        <taxon>Pseudomonadati</taxon>
        <taxon>Pseudomonadota</taxon>
        <taxon>Betaproteobacteria</taxon>
        <taxon>Rhodocyclales</taxon>
        <taxon>Rhodocyclaceae</taxon>
        <taxon>Candidatus Dactylopiibacterium</taxon>
    </lineage>
</organism>
<dbReference type="Proteomes" id="UP000216107">
    <property type="component" value="Unassembled WGS sequence"/>
</dbReference>
<dbReference type="GO" id="GO:0003677">
    <property type="term" value="F:DNA binding"/>
    <property type="evidence" value="ECO:0007669"/>
    <property type="project" value="UniProtKB-KW"/>
</dbReference>
<dbReference type="SMART" id="SM00363">
    <property type="entry name" value="S4"/>
    <property type="match status" value="1"/>
</dbReference>
<dbReference type="SUPFAM" id="SSF55174">
    <property type="entry name" value="Alpha-L RNA-binding motif"/>
    <property type="match status" value="1"/>
</dbReference>
<dbReference type="InterPro" id="IPR036986">
    <property type="entry name" value="S4_RNA-bd_sf"/>
</dbReference>
<sequence length="128" mass="14512">MPGLLGVRIDKWLWAARFFKTRSLATDAVEGGRVQLNGVRVKPAKEVKRGDRVALSIGDLNWELIVEDLSEKRGPATVARTLYRETEASIAARVQALELRQLRVEPAAEIHGRPTKRDRRRIDSWRDG</sequence>
<evidence type="ECO:0000313" key="7">
    <source>
        <dbReference type="EMBL" id="PAS93726.1"/>
    </source>
</evidence>
<reference evidence="6 9" key="1">
    <citation type="submission" date="2016-08" db="EMBL/GenBank/DDBJ databases">
        <title>Candidatus Dactylopiibacterium carminicum genome sequence.</title>
        <authorList>
            <person name="Ramirez-Puebla S.T."/>
            <person name="Ormeno-Orrillo E."/>
            <person name="Vera-Ponce De Leon A."/>
            <person name="Luis L."/>
            <person name="Sanchez-Flores A."/>
            <person name="Monica R."/>
            <person name="Martinez-Romero E."/>
        </authorList>
    </citation>
    <scope>NUCLEOTIDE SEQUENCE [LARGE SCALE GENOMIC DNA]</scope>
    <source>
        <strain evidence="6">END1</strain>
    </source>
</reference>
<dbReference type="Gene3D" id="3.10.290.10">
    <property type="entry name" value="RNA-binding S4 domain"/>
    <property type="match status" value="1"/>
</dbReference>
<proteinExistence type="inferred from homology"/>
<comment type="caution">
    <text evidence="7">The sequence shown here is derived from an EMBL/GenBank/DDBJ whole genome shotgun (WGS) entry which is preliminary data.</text>
</comment>
<reference evidence="7 8" key="2">
    <citation type="submission" date="2017-07" db="EMBL/GenBank/DDBJ databases">
        <title>Candidatus Dactylopiibacterium carminicum, a nitrogen-fixing symbiont of the cochineal insect Dactylopius coccus and Dactylopius opuntiae (Hemiptera: Coccoidea: Dactylopiidae).</title>
        <authorList>
            <person name="Vera A."/>
        </authorList>
    </citation>
    <scope>NUCLEOTIDE SEQUENCE [LARGE SCALE GENOMIC DNA]</scope>
    <source>
        <strain evidence="7 8">NFDCM</strain>
    </source>
</reference>
<dbReference type="Proteomes" id="UP000623509">
    <property type="component" value="Unassembled WGS sequence"/>
</dbReference>